<dbReference type="AlphaFoldDB" id="A0A1J4TYU8"/>
<comment type="caution">
    <text evidence="2">The sequence shown here is derived from an EMBL/GenBank/DDBJ whole genome shotgun (WGS) entry which is preliminary data.</text>
</comment>
<keyword evidence="1" id="KW-0812">Transmembrane</keyword>
<evidence type="ECO:0000313" key="3">
    <source>
        <dbReference type="Proteomes" id="UP000183120"/>
    </source>
</evidence>
<dbReference type="EMBL" id="MNUY01000015">
    <property type="protein sequence ID" value="OIO15247.1"/>
    <property type="molecule type" value="Genomic_DNA"/>
</dbReference>
<accession>A0A1J4TYU8</accession>
<name>A0A1J4TYU8_9BACT</name>
<keyword evidence="1" id="KW-1133">Transmembrane helix</keyword>
<evidence type="ECO:0000313" key="2">
    <source>
        <dbReference type="EMBL" id="OIO15247.1"/>
    </source>
</evidence>
<proteinExistence type="predicted"/>
<gene>
    <name evidence="2" type="ORF">AUJ73_00965</name>
</gene>
<organism evidence="2 3">
    <name type="scientific">Candidatus Gottesmanbacteria bacterium CG1_02_37_22</name>
    <dbReference type="NCBI Taxonomy" id="1805209"/>
    <lineage>
        <taxon>Bacteria</taxon>
        <taxon>Candidatus Gottesmaniibacteriota</taxon>
    </lineage>
</organism>
<dbReference type="Proteomes" id="UP000183120">
    <property type="component" value="Unassembled WGS sequence"/>
</dbReference>
<reference evidence="2 3" key="1">
    <citation type="journal article" date="2016" name="Environ. Microbiol.">
        <title>Genomic resolution of a cold subsurface aquifer community provides metabolic insights for novel microbes adapted to high CO concentrations.</title>
        <authorList>
            <person name="Probst A.J."/>
            <person name="Castelle C.J."/>
            <person name="Singh A."/>
            <person name="Brown C.T."/>
            <person name="Anantharaman K."/>
            <person name="Sharon I."/>
            <person name="Hug L.A."/>
            <person name="Burstein D."/>
            <person name="Emerson J.B."/>
            <person name="Thomas B.C."/>
            <person name="Banfield J.F."/>
        </authorList>
    </citation>
    <scope>NUCLEOTIDE SEQUENCE [LARGE SCALE GENOMIC DNA]</scope>
    <source>
        <strain evidence="2">CG1_02_37_22</strain>
    </source>
</reference>
<protein>
    <submittedName>
        <fullName evidence="2">Uncharacterized protein</fullName>
    </submittedName>
</protein>
<feature type="transmembrane region" description="Helical" evidence="1">
    <location>
        <begin position="6"/>
        <end position="27"/>
    </location>
</feature>
<evidence type="ECO:0000256" key="1">
    <source>
        <dbReference type="SAM" id="Phobius"/>
    </source>
</evidence>
<feature type="transmembrane region" description="Helical" evidence="1">
    <location>
        <begin position="48"/>
        <end position="70"/>
    </location>
</feature>
<sequence>MNGVNISIIIGLLFSPMAGLLVFLITYDEYSHHFTDKKIIFKYSLEAGLFAFVVFMIISALIGLFLNWGFN</sequence>
<keyword evidence="1" id="KW-0472">Membrane</keyword>